<protein>
    <recommendedName>
        <fullName evidence="5">Reverse transcriptase zinc-binding domain-containing protein</fullName>
    </recommendedName>
</protein>
<evidence type="ECO:0008006" key="5">
    <source>
        <dbReference type="Google" id="ProtNLM"/>
    </source>
</evidence>
<dbReference type="Pfam" id="PF13966">
    <property type="entry name" value="zf-RVT"/>
    <property type="match status" value="1"/>
</dbReference>
<proteinExistence type="predicted"/>
<dbReference type="InterPro" id="IPR012337">
    <property type="entry name" value="RNaseH-like_sf"/>
</dbReference>
<reference evidence="3" key="1">
    <citation type="journal article" date="2023" name="Nat. Commun.">
        <title>Diploid and tetraploid genomes of Acorus and the evolution of monocots.</title>
        <authorList>
            <person name="Ma L."/>
            <person name="Liu K.W."/>
            <person name="Li Z."/>
            <person name="Hsiao Y.Y."/>
            <person name="Qi Y."/>
            <person name="Fu T."/>
            <person name="Tang G.D."/>
            <person name="Zhang D."/>
            <person name="Sun W.H."/>
            <person name="Liu D.K."/>
            <person name="Li Y."/>
            <person name="Chen G.Z."/>
            <person name="Liu X.D."/>
            <person name="Liao X.Y."/>
            <person name="Jiang Y.T."/>
            <person name="Yu X."/>
            <person name="Hao Y."/>
            <person name="Huang J."/>
            <person name="Zhao X.W."/>
            <person name="Ke S."/>
            <person name="Chen Y.Y."/>
            <person name="Wu W.L."/>
            <person name="Hsu J.L."/>
            <person name="Lin Y.F."/>
            <person name="Huang M.D."/>
            <person name="Li C.Y."/>
            <person name="Huang L."/>
            <person name="Wang Z.W."/>
            <person name="Zhao X."/>
            <person name="Zhong W.Y."/>
            <person name="Peng D.H."/>
            <person name="Ahmad S."/>
            <person name="Lan S."/>
            <person name="Zhang J.S."/>
            <person name="Tsai W.C."/>
            <person name="Van de Peer Y."/>
            <person name="Liu Z.J."/>
        </authorList>
    </citation>
    <scope>NUCLEOTIDE SEQUENCE</scope>
    <source>
        <strain evidence="3">CP</strain>
    </source>
</reference>
<name>A0AAV9EAW9_ACOCL</name>
<dbReference type="Gene3D" id="3.30.420.10">
    <property type="entry name" value="Ribonuclease H-like superfamily/Ribonuclease H"/>
    <property type="match status" value="1"/>
</dbReference>
<dbReference type="InterPro" id="IPR002156">
    <property type="entry name" value="RNaseH_domain"/>
</dbReference>
<accession>A0AAV9EAW9</accession>
<dbReference type="PANTHER" id="PTHR33710">
    <property type="entry name" value="BNAC02G09200D PROTEIN"/>
    <property type="match status" value="1"/>
</dbReference>
<dbReference type="PANTHER" id="PTHR33710:SF64">
    <property type="entry name" value="ENDONUCLEASE_EXONUCLEASE_PHOSPHATASE DOMAIN-CONTAINING PROTEIN"/>
    <property type="match status" value="1"/>
</dbReference>
<evidence type="ECO:0000313" key="4">
    <source>
        <dbReference type="Proteomes" id="UP001180020"/>
    </source>
</evidence>
<dbReference type="EMBL" id="JAUJYO010000008">
    <property type="protein sequence ID" value="KAK1309975.1"/>
    <property type="molecule type" value="Genomic_DNA"/>
</dbReference>
<feature type="domain" description="RNase H type-1" evidence="1">
    <location>
        <begin position="812"/>
        <end position="930"/>
    </location>
</feature>
<dbReference type="GO" id="GO:0004523">
    <property type="term" value="F:RNA-DNA hybrid ribonuclease activity"/>
    <property type="evidence" value="ECO:0007669"/>
    <property type="project" value="InterPro"/>
</dbReference>
<dbReference type="Pfam" id="PF13456">
    <property type="entry name" value="RVT_3"/>
    <property type="match status" value="1"/>
</dbReference>
<organism evidence="3 4">
    <name type="scientific">Acorus calamus</name>
    <name type="common">Sweet flag</name>
    <dbReference type="NCBI Taxonomy" id="4465"/>
    <lineage>
        <taxon>Eukaryota</taxon>
        <taxon>Viridiplantae</taxon>
        <taxon>Streptophyta</taxon>
        <taxon>Embryophyta</taxon>
        <taxon>Tracheophyta</taxon>
        <taxon>Spermatophyta</taxon>
        <taxon>Magnoliopsida</taxon>
        <taxon>Liliopsida</taxon>
        <taxon>Acoraceae</taxon>
        <taxon>Acorus</taxon>
    </lineage>
</organism>
<dbReference type="InterPro" id="IPR036397">
    <property type="entry name" value="RNaseH_sf"/>
</dbReference>
<sequence length="964" mass="110087">MASATSYYLTTIYASNLFSERLILWQTLIRFSGLMQASSWCVGGDFNEVRYSSEKLGGRPIHSRRVRKFNNCLISCSLEDLKSTGHTMSWCNQQESRICCRLDRILGNPPFFSDFPHAVVNYLPPGPSDHAALCLQPSPPIPAGPRPFRYFEMWEDHPQLALVVEEAWKQTVFGSPLFQMVKRLSNVKAALKVWNQTVFGNLKHQLHAMRELLESAQKILHEDPFNMVFIMAEANARTQYNSALKTEECFLRQKSRQLWLQLGDKNTKYFYSSFKARLSRNTISCLRTADGALCSDPSFIKNSVVSYFTELLNRDSGTTVPPLTFPRTITQTQNILLIDAITMEEVKHAVFSLKALSSPGPDGFPARFYQRFCLSGLELNSAKSQIFSTCSNSNLTDCLGIRLMQLPVRYLGIPLFSGCSHTKKLHHVNWLTVCKREEEGGLGIKNLADWNTGSQGVRFWDLVSNRSSLWSTWVKLRYLRRTDIWNHSPPQNSSGSWKQIIKSRRWIIGSVRYITFEGKYINIWKDPWLNGRSLTTAIGRELFLWGPPKSTTLSVLIQNEKWVKPNRWSSALDTLWEEIQNIEVGGTGEDILIWPQSRSGILTYKEAWKAQRSSPSEPTWTGWLWHSTQSRRHCFCAWQFFLNKLPTLERLHRKGLVQNLQCHLCASAVESSDHLALQCSFSRYIWLSLFRAIGIRQPPPSNLDQFPDWLKSLPFNLLTKTIGRLIVSNTLWALWQERNARIFRGKSKHKNIILRQIKSDIKLQLSKITLKLQISPDLNRIAEDFGIRLIESVHDPIIVKWEPPPKGWIKSNSDGSLSEDRGGYGALLRNDSSNFLVGSAGRSSLPSINLLELKGIISGLTLGLLLGSPKICFESDSTTALAWAKGKGSPPWAALRLLRKLWQGLAQLKEWRFQHVYREGNCPADLLASRKQTMGEQIIYPLQTWTELEDAIKLDKEGSIYIRR</sequence>
<evidence type="ECO:0000313" key="3">
    <source>
        <dbReference type="EMBL" id="KAK1309975.1"/>
    </source>
</evidence>
<comment type="caution">
    <text evidence="3">The sequence shown here is derived from an EMBL/GenBank/DDBJ whole genome shotgun (WGS) entry which is preliminary data.</text>
</comment>
<dbReference type="CDD" id="cd06222">
    <property type="entry name" value="RNase_H_like"/>
    <property type="match status" value="1"/>
</dbReference>
<dbReference type="SUPFAM" id="SSF56219">
    <property type="entry name" value="DNase I-like"/>
    <property type="match status" value="1"/>
</dbReference>
<feature type="domain" description="Reverse transcriptase zinc-binding" evidence="2">
    <location>
        <begin position="604"/>
        <end position="686"/>
    </location>
</feature>
<dbReference type="InterPro" id="IPR044730">
    <property type="entry name" value="RNase_H-like_dom_plant"/>
</dbReference>
<evidence type="ECO:0000259" key="2">
    <source>
        <dbReference type="Pfam" id="PF13966"/>
    </source>
</evidence>
<dbReference type="InterPro" id="IPR026960">
    <property type="entry name" value="RVT-Znf"/>
</dbReference>
<evidence type="ECO:0000259" key="1">
    <source>
        <dbReference type="Pfam" id="PF13456"/>
    </source>
</evidence>
<dbReference type="GO" id="GO:0003676">
    <property type="term" value="F:nucleic acid binding"/>
    <property type="evidence" value="ECO:0007669"/>
    <property type="project" value="InterPro"/>
</dbReference>
<dbReference type="AlphaFoldDB" id="A0AAV9EAW9"/>
<gene>
    <name evidence="3" type="ORF">QJS10_CPA08g00990</name>
</gene>
<keyword evidence="4" id="KW-1185">Reference proteome</keyword>
<dbReference type="SUPFAM" id="SSF53098">
    <property type="entry name" value="Ribonuclease H-like"/>
    <property type="match status" value="1"/>
</dbReference>
<dbReference type="Gene3D" id="3.60.10.10">
    <property type="entry name" value="Endonuclease/exonuclease/phosphatase"/>
    <property type="match status" value="1"/>
</dbReference>
<dbReference type="Proteomes" id="UP001180020">
    <property type="component" value="Unassembled WGS sequence"/>
</dbReference>
<reference evidence="3" key="2">
    <citation type="submission" date="2023-06" db="EMBL/GenBank/DDBJ databases">
        <authorList>
            <person name="Ma L."/>
            <person name="Liu K.-W."/>
            <person name="Li Z."/>
            <person name="Hsiao Y.-Y."/>
            <person name="Qi Y."/>
            <person name="Fu T."/>
            <person name="Tang G."/>
            <person name="Zhang D."/>
            <person name="Sun W.-H."/>
            <person name="Liu D.-K."/>
            <person name="Li Y."/>
            <person name="Chen G.-Z."/>
            <person name="Liu X.-D."/>
            <person name="Liao X.-Y."/>
            <person name="Jiang Y.-T."/>
            <person name="Yu X."/>
            <person name="Hao Y."/>
            <person name="Huang J."/>
            <person name="Zhao X.-W."/>
            <person name="Ke S."/>
            <person name="Chen Y.-Y."/>
            <person name="Wu W.-L."/>
            <person name="Hsu J.-L."/>
            <person name="Lin Y.-F."/>
            <person name="Huang M.-D."/>
            <person name="Li C.-Y."/>
            <person name="Huang L."/>
            <person name="Wang Z.-W."/>
            <person name="Zhao X."/>
            <person name="Zhong W.-Y."/>
            <person name="Peng D.-H."/>
            <person name="Ahmad S."/>
            <person name="Lan S."/>
            <person name="Zhang J.-S."/>
            <person name="Tsai W.-C."/>
            <person name="Van De Peer Y."/>
            <person name="Liu Z.-J."/>
        </authorList>
    </citation>
    <scope>NUCLEOTIDE SEQUENCE</scope>
    <source>
        <strain evidence="3">CP</strain>
        <tissue evidence="3">Leaves</tissue>
    </source>
</reference>
<dbReference type="InterPro" id="IPR036691">
    <property type="entry name" value="Endo/exonu/phosph_ase_sf"/>
</dbReference>